<sequence length="185" mass="20987">MHSDRDALKNIAEKKYFELLQYFENDRGIAKALAPHYGRSIDVLKRNLGLFTFRNQKSTQDFINASNVVLAKIKVQKIDATALLLIGFDMSPIVLVEQAKKLIDLGINVIAPQAIIENTHEQFWDYIKADIALADFIVICEVNGVENTLLQDTAKDKEIIDIQDINDVKAYAMRVTLKKSKYGMK</sequence>
<proteinExistence type="predicted"/>
<reference evidence="1 2" key="1">
    <citation type="journal article" date="2014" name="Environ. Microbiol.">
        <title>Insights into organohalide respiration and the versatile catabolism of Sulfurospirillum multivorans gained from comparative genomics and physiological studies.</title>
        <authorList>
            <person name="Goris T."/>
            <person name="Schubert T."/>
            <person name="Gadkari J."/>
            <person name="Wubet T."/>
            <person name="Tarkka M."/>
            <person name="Buscot F."/>
            <person name="Adrian L."/>
            <person name="Diekert G."/>
        </authorList>
    </citation>
    <scope>NUCLEOTIDE SEQUENCE [LARGE SCALE GENOMIC DNA]</scope>
    <source>
        <strain evidence="2">DM 12446 / JCM 15788 / NBRC 109480</strain>
    </source>
</reference>
<dbReference type="KEGG" id="smul:SMUL_3242"/>
<evidence type="ECO:0000313" key="1">
    <source>
        <dbReference type="EMBL" id="AHJ14468.1"/>
    </source>
</evidence>
<organism evidence="1 2">
    <name type="scientific">Sulfurospirillum multivorans (strain DM 12446 / JCM 15788 / NBRC 109480)</name>
    <dbReference type="NCBI Taxonomy" id="1150621"/>
    <lineage>
        <taxon>Bacteria</taxon>
        <taxon>Pseudomonadati</taxon>
        <taxon>Campylobacterota</taxon>
        <taxon>Epsilonproteobacteria</taxon>
        <taxon>Campylobacterales</taxon>
        <taxon>Sulfurospirillaceae</taxon>
        <taxon>Sulfurospirillum</taxon>
    </lineage>
</organism>
<dbReference type="Proteomes" id="UP000019322">
    <property type="component" value="Chromosome"/>
</dbReference>
<protein>
    <submittedName>
        <fullName evidence="1">Uncharacterized protein</fullName>
    </submittedName>
</protein>
<dbReference type="RefSeq" id="WP_025346290.1">
    <property type="nucleotide sequence ID" value="NZ_CP007201.1"/>
</dbReference>
<dbReference type="AlphaFoldDB" id="A0AA86DZJ9"/>
<name>A0AA86DZJ9_SULMK</name>
<gene>
    <name evidence="1" type="ORF">SMUL_3242</name>
</gene>
<dbReference type="EMBL" id="CP007201">
    <property type="protein sequence ID" value="AHJ14468.1"/>
    <property type="molecule type" value="Genomic_DNA"/>
</dbReference>
<evidence type="ECO:0000313" key="2">
    <source>
        <dbReference type="Proteomes" id="UP000019322"/>
    </source>
</evidence>
<accession>A0AA86DZJ9</accession>